<feature type="transmembrane region" description="Helical" evidence="2">
    <location>
        <begin position="89"/>
        <end position="109"/>
    </location>
</feature>
<feature type="transmembrane region" description="Helical" evidence="2">
    <location>
        <begin position="116"/>
        <end position="133"/>
    </location>
</feature>
<dbReference type="RefSeq" id="WP_256028653.1">
    <property type="nucleotide sequence ID" value="NZ_JAHLKM010000003.1"/>
</dbReference>
<protein>
    <submittedName>
        <fullName evidence="3">TMEM198/TM7SF3 family protein</fullName>
    </submittedName>
</protein>
<evidence type="ECO:0000256" key="2">
    <source>
        <dbReference type="SAM" id="Phobius"/>
    </source>
</evidence>
<feature type="transmembrane region" description="Helical" evidence="2">
    <location>
        <begin position="139"/>
        <end position="159"/>
    </location>
</feature>
<proteinExistence type="predicted"/>
<dbReference type="EMBL" id="JAHLKM010000003">
    <property type="protein sequence ID" value="MCQ4332715.1"/>
    <property type="molecule type" value="Genomic_DNA"/>
</dbReference>
<evidence type="ECO:0000256" key="1">
    <source>
        <dbReference type="SAM" id="MobiDB-lite"/>
    </source>
</evidence>
<feature type="compositionally biased region" description="Polar residues" evidence="1">
    <location>
        <begin position="247"/>
        <end position="259"/>
    </location>
</feature>
<evidence type="ECO:0000313" key="3">
    <source>
        <dbReference type="EMBL" id="MCQ4332715.1"/>
    </source>
</evidence>
<gene>
    <name evidence="3" type="ORF">KM295_04250</name>
</gene>
<feature type="transmembrane region" description="Helical" evidence="2">
    <location>
        <begin position="64"/>
        <end position="83"/>
    </location>
</feature>
<keyword evidence="4" id="KW-1185">Reference proteome</keyword>
<feature type="transmembrane region" description="Helical" evidence="2">
    <location>
        <begin position="31"/>
        <end position="52"/>
    </location>
</feature>
<keyword evidence="2" id="KW-0472">Membrane</keyword>
<keyword evidence="2" id="KW-1133">Transmembrane helix</keyword>
<sequence>MVTVASVLIGLPFVLIGLTFAFAGRDIHHKLISTFGFVVGFSTVIIGFSPLLTEAWISGAWLGFLGRLILALIIAGLFGLLGIHWAWFVYRFSITFPGGVAGAFLAVLLVRPVEGIDWLILLGAFVLGGHIAWRLHEMFLVINTSWLGSILVGVGIVWTRLPSLPIVQTPGRLLTDPIGVLEATIAMLGLVAFVIMVVFVLGLLVQWSEISVLSALSGFFGIFPSLPLESSIPTRPSVTEEDESRTVQKAQTTQESVAPTSEPDDESGFYEK</sequence>
<keyword evidence="2" id="KW-0812">Transmembrane</keyword>
<name>A0A9R1CRU7_9EURY</name>
<dbReference type="Proteomes" id="UP001139494">
    <property type="component" value="Unassembled WGS sequence"/>
</dbReference>
<reference evidence="3" key="1">
    <citation type="journal article" date="2023" name="Front. Microbiol.">
        <title>Genomic-based phylogenetic and metabolic analyses of the genus Natronomonas, and description of Natronomonas aquatica sp. nov.</title>
        <authorList>
            <person name="Garcia-Roldan A."/>
            <person name="Duran-Viseras A."/>
            <person name="de la Haba R.R."/>
            <person name="Corral P."/>
            <person name="Sanchez-Porro C."/>
            <person name="Ventosa A."/>
        </authorList>
    </citation>
    <scope>NUCLEOTIDE SEQUENCE</scope>
    <source>
        <strain evidence="3">F2-12</strain>
    </source>
</reference>
<organism evidence="3 4">
    <name type="scientific">Natronomonas aquatica</name>
    <dbReference type="NCBI Taxonomy" id="2841590"/>
    <lineage>
        <taxon>Archaea</taxon>
        <taxon>Methanobacteriati</taxon>
        <taxon>Methanobacteriota</taxon>
        <taxon>Stenosarchaea group</taxon>
        <taxon>Halobacteria</taxon>
        <taxon>Halobacteriales</taxon>
        <taxon>Natronomonadaceae</taxon>
        <taxon>Natronomonas</taxon>
    </lineage>
</organism>
<dbReference type="AlphaFoldDB" id="A0A9R1CRU7"/>
<evidence type="ECO:0000313" key="4">
    <source>
        <dbReference type="Proteomes" id="UP001139494"/>
    </source>
</evidence>
<feature type="region of interest" description="Disordered" evidence="1">
    <location>
        <begin position="233"/>
        <end position="272"/>
    </location>
</feature>
<feature type="compositionally biased region" description="Acidic residues" evidence="1">
    <location>
        <begin position="262"/>
        <end position="272"/>
    </location>
</feature>
<feature type="transmembrane region" description="Helical" evidence="2">
    <location>
        <begin position="180"/>
        <end position="204"/>
    </location>
</feature>
<accession>A0A9R1CRU7</accession>
<comment type="caution">
    <text evidence="3">The sequence shown here is derived from an EMBL/GenBank/DDBJ whole genome shotgun (WGS) entry which is preliminary data.</text>
</comment>